<dbReference type="Pfam" id="PF01212">
    <property type="entry name" value="Beta_elim_lyase"/>
    <property type="match status" value="1"/>
</dbReference>
<dbReference type="PANTHER" id="PTHR48097">
    <property type="entry name" value="L-THREONINE ALDOLASE-RELATED"/>
    <property type="match status" value="1"/>
</dbReference>
<dbReference type="SUPFAM" id="SSF53383">
    <property type="entry name" value="PLP-dependent transferases"/>
    <property type="match status" value="1"/>
</dbReference>
<dbReference type="CDD" id="cd06502">
    <property type="entry name" value="TA_like"/>
    <property type="match status" value="1"/>
</dbReference>
<comment type="caution">
    <text evidence="7">The sequence shown here is derived from an EMBL/GenBank/DDBJ whole genome shotgun (WGS) entry which is preliminary data.</text>
</comment>
<evidence type="ECO:0000256" key="2">
    <source>
        <dbReference type="ARBA" id="ARBA00006966"/>
    </source>
</evidence>
<evidence type="ECO:0000256" key="3">
    <source>
        <dbReference type="ARBA" id="ARBA00022898"/>
    </source>
</evidence>
<protein>
    <submittedName>
        <fullName evidence="7">Low-specificity L-threonine aldolase</fullName>
        <ecNumber evidence="7">4.1.2.5</ecNumber>
    </submittedName>
</protein>
<reference evidence="7 8" key="1">
    <citation type="journal article" date="2015" name="Geomicrobiol. J.">
        <title>Caldisalinibacter kiritimatiensis gen. nov., sp. nov., a moderately thermohalophilic thiosulfate-reducing bacterium from a hypersaline microbial mat.</title>
        <authorList>
            <person name="Ben Hania W."/>
            <person name="Joseph M."/>
            <person name="Fiebig A."/>
            <person name="Bunk B."/>
            <person name="Klenk H.-P."/>
            <person name="Fardeau M.-L."/>
            <person name="Spring S."/>
        </authorList>
    </citation>
    <scope>NUCLEOTIDE SEQUENCE [LARGE SCALE GENOMIC DNA]</scope>
    <source>
        <strain evidence="7 8">L21-TH-D2</strain>
    </source>
</reference>
<evidence type="ECO:0000256" key="1">
    <source>
        <dbReference type="ARBA" id="ARBA00001933"/>
    </source>
</evidence>
<dbReference type="EMBL" id="ARZA01000064">
    <property type="protein sequence ID" value="EOD01392.1"/>
    <property type="molecule type" value="Genomic_DNA"/>
</dbReference>
<dbReference type="InterPro" id="IPR015421">
    <property type="entry name" value="PyrdxlP-dep_Trfase_major"/>
</dbReference>
<dbReference type="PANTHER" id="PTHR48097:SF9">
    <property type="entry name" value="L-THREONINE ALDOLASE"/>
    <property type="match status" value="1"/>
</dbReference>
<evidence type="ECO:0000256" key="5">
    <source>
        <dbReference type="PIRSR" id="PIRSR017617-1"/>
    </source>
</evidence>
<dbReference type="eggNOG" id="COG2008">
    <property type="taxonomic scope" value="Bacteria"/>
</dbReference>
<dbReference type="InterPro" id="IPR015422">
    <property type="entry name" value="PyrdxlP-dep_Trfase_small"/>
</dbReference>
<dbReference type="NCBIfam" id="NF041359">
    <property type="entry name" value="GntG_guanitoxin"/>
    <property type="match status" value="1"/>
</dbReference>
<dbReference type="Gene3D" id="3.90.1150.10">
    <property type="entry name" value="Aspartate Aminotransferase, domain 1"/>
    <property type="match status" value="1"/>
</dbReference>
<dbReference type="GO" id="GO:0008732">
    <property type="term" value="F:L-allo-threonine aldolase activity"/>
    <property type="evidence" value="ECO:0007669"/>
    <property type="project" value="TreeGrafter"/>
</dbReference>
<dbReference type="PIRSF" id="PIRSF017617">
    <property type="entry name" value="Thr_aldolase"/>
    <property type="match status" value="1"/>
</dbReference>
<sequence length="345" mass="38198">MMRIVDFRSDTITKPTEEMRKAMYEAEVGDDVYKEDPTIKKLERVAADIVGKEAALFVPSGTMGNQLAVLTHTERGQEVILEDWSHICRFEVGGIAFLSGVQAKTVKGTRGVMSLKDVNEAIVLDNDIHHPQTGLICLENTHNMAGGVVVPIDVMNNIYNLAKENKLPVHLDGARVFNAAVYLGCEVKEITKYTDSVMFCLSKGLSAPVGSILAGSEAFVEKARRYRKMFGGGMRQAGVIAAAGLVALDKMIDRLKEDHDNIKLLASKLNQIDGIEIDNESVQTNILMINIESSKYSSKELVEEMKKRGILTSVITDSIIRFVTHRHITKDNINYAVDKINEIMN</sequence>
<organism evidence="7 8">
    <name type="scientific">Caldisalinibacter kiritimatiensis</name>
    <dbReference type="NCBI Taxonomy" id="1304284"/>
    <lineage>
        <taxon>Bacteria</taxon>
        <taxon>Bacillati</taxon>
        <taxon>Bacillota</taxon>
        <taxon>Tissierellia</taxon>
        <taxon>Tissierellales</taxon>
        <taxon>Thermohalobacteraceae</taxon>
        <taxon>Caldisalinibacter</taxon>
    </lineage>
</organism>
<dbReference type="NCBIfam" id="NF007825">
    <property type="entry name" value="PRK10534.1"/>
    <property type="match status" value="1"/>
</dbReference>
<keyword evidence="8" id="KW-1185">Reference proteome</keyword>
<dbReference type="RefSeq" id="WP_006308386.1">
    <property type="nucleotide sequence ID" value="NZ_ARZA01000064.1"/>
</dbReference>
<evidence type="ECO:0000313" key="8">
    <source>
        <dbReference type="Proteomes" id="UP000013378"/>
    </source>
</evidence>
<dbReference type="STRING" id="1304284.L21TH_0538"/>
<feature type="modified residue" description="N6-(pyridoxal phosphate)lysine" evidence="5">
    <location>
        <position position="203"/>
    </location>
</feature>
<evidence type="ECO:0000259" key="6">
    <source>
        <dbReference type="Pfam" id="PF01212"/>
    </source>
</evidence>
<dbReference type="EC" id="4.1.2.5" evidence="7"/>
<dbReference type="InterPro" id="IPR023603">
    <property type="entry name" value="Low_specificity_L-TA-like"/>
</dbReference>
<comment type="cofactor">
    <cofactor evidence="1">
        <name>pyridoxal 5'-phosphate</name>
        <dbReference type="ChEBI" id="CHEBI:597326"/>
    </cofactor>
</comment>
<dbReference type="InterPro" id="IPR015424">
    <property type="entry name" value="PyrdxlP-dep_Trfase"/>
</dbReference>
<evidence type="ECO:0000313" key="7">
    <source>
        <dbReference type="EMBL" id="EOD01392.1"/>
    </source>
</evidence>
<dbReference type="PATRIC" id="fig|1304284.3.peg.527"/>
<dbReference type="FunFam" id="3.40.640.10:FF:000030">
    <property type="entry name" value="Low-specificity L-threonine aldolase"/>
    <property type="match status" value="1"/>
</dbReference>
<dbReference type="GO" id="GO:0006567">
    <property type="term" value="P:L-threonine catabolic process"/>
    <property type="evidence" value="ECO:0007669"/>
    <property type="project" value="TreeGrafter"/>
</dbReference>
<dbReference type="Gene3D" id="3.40.640.10">
    <property type="entry name" value="Type I PLP-dependent aspartate aminotransferase-like (Major domain)"/>
    <property type="match status" value="1"/>
</dbReference>
<dbReference type="AlphaFoldDB" id="R1AXL2"/>
<dbReference type="GO" id="GO:0005829">
    <property type="term" value="C:cytosol"/>
    <property type="evidence" value="ECO:0007669"/>
    <property type="project" value="TreeGrafter"/>
</dbReference>
<dbReference type="FunFam" id="3.90.1150.10:FF:000041">
    <property type="entry name" value="Low-specificity L-threonine aldolase"/>
    <property type="match status" value="1"/>
</dbReference>
<dbReference type="InterPro" id="IPR001597">
    <property type="entry name" value="ArAA_b-elim_lyase/Thr_aldolase"/>
</dbReference>
<feature type="domain" description="Aromatic amino acid beta-eliminating lyase/threonine aldolase" evidence="6">
    <location>
        <begin position="6"/>
        <end position="290"/>
    </location>
</feature>
<name>R1AXL2_9FIRM</name>
<keyword evidence="3" id="KW-0663">Pyridoxal phosphate</keyword>
<proteinExistence type="inferred from homology"/>
<dbReference type="GO" id="GO:0006545">
    <property type="term" value="P:glycine biosynthetic process"/>
    <property type="evidence" value="ECO:0007669"/>
    <property type="project" value="TreeGrafter"/>
</dbReference>
<keyword evidence="4 7" id="KW-0456">Lyase</keyword>
<dbReference type="Proteomes" id="UP000013378">
    <property type="component" value="Unassembled WGS sequence"/>
</dbReference>
<comment type="similarity">
    <text evidence="2">Belongs to the threonine aldolase family.</text>
</comment>
<evidence type="ECO:0000256" key="4">
    <source>
        <dbReference type="ARBA" id="ARBA00023239"/>
    </source>
</evidence>
<accession>R1AXL2</accession>
<gene>
    <name evidence="7" type="ORF">L21TH_0538</name>
</gene>